<evidence type="ECO:0000313" key="3">
    <source>
        <dbReference type="Proteomes" id="UP000000447"/>
    </source>
</evidence>
<dbReference type="STRING" id="309801.trd_1275"/>
<organism evidence="2 3">
    <name type="scientific">Thermomicrobium roseum (strain ATCC 27502 / DSM 5159 / P-2)</name>
    <dbReference type="NCBI Taxonomy" id="309801"/>
    <lineage>
        <taxon>Bacteria</taxon>
        <taxon>Pseudomonadati</taxon>
        <taxon>Thermomicrobiota</taxon>
        <taxon>Thermomicrobia</taxon>
        <taxon>Thermomicrobiales</taxon>
        <taxon>Thermomicrobiaceae</taxon>
        <taxon>Thermomicrobium</taxon>
    </lineage>
</organism>
<protein>
    <recommendedName>
        <fullName evidence="4">DUF2680 domain-containing protein</fullName>
    </recommendedName>
</protein>
<keyword evidence="1" id="KW-0732">Signal</keyword>
<dbReference type="KEGG" id="tro:trd_1275"/>
<feature type="signal peptide" evidence="1">
    <location>
        <begin position="1"/>
        <end position="28"/>
    </location>
</feature>
<reference evidence="2 3" key="1">
    <citation type="journal article" date="2009" name="PLoS ONE">
        <title>Complete genome sequence of the aerobic CO-oxidizing thermophile Thermomicrobium roseum.</title>
        <authorList>
            <person name="Wu D."/>
            <person name="Raymond J."/>
            <person name="Wu M."/>
            <person name="Chatterji S."/>
            <person name="Ren Q."/>
            <person name="Graham J.E."/>
            <person name="Bryant D.A."/>
            <person name="Robb F."/>
            <person name="Colman A."/>
            <person name="Tallon L.J."/>
            <person name="Badger J.H."/>
            <person name="Madupu R."/>
            <person name="Ward N.L."/>
            <person name="Eisen J.A."/>
        </authorList>
    </citation>
    <scope>NUCLEOTIDE SEQUENCE [LARGE SCALE GENOMIC DNA]</scope>
    <source>
        <strain evidence="3">ATCC 27502 / DSM 5159 / P-2</strain>
    </source>
</reference>
<dbReference type="Proteomes" id="UP000000447">
    <property type="component" value="Chromosome"/>
</dbReference>
<dbReference type="eggNOG" id="ENOG5030IPT">
    <property type="taxonomic scope" value="Bacteria"/>
</dbReference>
<dbReference type="OrthoDB" id="162193at2"/>
<dbReference type="EMBL" id="CP001275">
    <property type="protein sequence ID" value="ACM05375.1"/>
    <property type="molecule type" value="Genomic_DNA"/>
</dbReference>
<evidence type="ECO:0000313" key="2">
    <source>
        <dbReference type="EMBL" id="ACM05375.1"/>
    </source>
</evidence>
<evidence type="ECO:0008006" key="4">
    <source>
        <dbReference type="Google" id="ProtNLM"/>
    </source>
</evidence>
<feature type="chain" id="PRO_5002886006" description="DUF2680 domain-containing protein" evidence="1">
    <location>
        <begin position="29"/>
        <end position="232"/>
    </location>
</feature>
<gene>
    <name evidence="2" type="ordered locus">trd_1275</name>
</gene>
<accession>B9L1L5</accession>
<dbReference type="HOGENOM" id="CLU_1194431_0_0_0"/>
<dbReference type="AlphaFoldDB" id="B9L1L5"/>
<sequence>MSWNQLRSRRFWIVMLLSGALASLVASAGFVAAQAAPPTPSTKAGICSSLGETKAGPLSDLLSALVNEGIITQDQANRIQQYVTDRARTRCYQAHVLSPADILSTTATKLGLTVSQLEAELRQGKTLAQIAGEHGVTRDDLKAALLQTAQANAKTLVQQGVLTQDEADQALRAVESNLDALIDATGPWGFKHGAGWGRGRYHRWGWQYAPGAPEQQGQNGARFAPWMPIYSQ</sequence>
<dbReference type="RefSeq" id="WP_015922226.1">
    <property type="nucleotide sequence ID" value="NC_011959.1"/>
</dbReference>
<keyword evidence="3" id="KW-1185">Reference proteome</keyword>
<evidence type="ECO:0000256" key="1">
    <source>
        <dbReference type="SAM" id="SignalP"/>
    </source>
</evidence>
<proteinExistence type="predicted"/>
<name>B9L1L5_THERP</name>